<organism evidence="1 2">
    <name type="scientific">Lacticaseibacillus chiayiensis</name>
    <dbReference type="NCBI Taxonomy" id="2100821"/>
    <lineage>
        <taxon>Bacteria</taxon>
        <taxon>Bacillati</taxon>
        <taxon>Bacillota</taxon>
        <taxon>Bacilli</taxon>
        <taxon>Lactobacillales</taxon>
        <taxon>Lactobacillaceae</taxon>
        <taxon>Lacticaseibacillus</taxon>
    </lineage>
</organism>
<proteinExistence type="predicted"/>
<name>A0ABY6HAR4_9LACO</name>
<dbReference type="Proteomes" id="UP001164790">
    <property type="component" value="Chromosome"/>
</dbReference>
<reference evidence="1" key="1">
    <citation type="submission" date="2022-10" db="EMBL/GenBank/DDBJ databases">
        <title>Comparative genomic analysis and in-vitro probiotic properties of the potential probiotic L. chiayiensis AACE 3.</title>
        <authorList>
            <person name="Kang X."/>
        </authorList>
    </citation>
    <scope>NUCLEOTIDE SEQUENCE</scope>
    <source>
        <strain evidence="1">AACE 3</strain>
    </source>
</reference>
<evidence type="ECO:0000313" key="2">
    <source>
        <dbReference type="Proteomes" id="UP001164790"/>
    </source>
</evidence>
<sequence>MSLYILAEPIFLLSGLTEMTLLAKSIINTLADKQWSVETGEAPMTRKKLKKLGSDERFTFQANYAGIGMKRTMRGKINTRFLPTILFEHVMLGDQEVTDHLWLNYTKQFAELGLLTKGEIIQFNARVHRYKKGYAEAKVTDYGLQRPTKVSIIKSMTEDRAKLPPLPDEKNALIGLIMKTNKDTYLKSGRGFDQWYVDQYEAWLQTESNLTKY</sequence>
<evidence type="ECO:0000313" key="1">
    <source>
        <dbReference type="EMBL" id="UYN57549.1"/>
    </source>
</evidence>
<gene>
    <name evidence="1" type="ORF">OFW50_05650</name>
</gene>
<dbReference type="EMBL" id="CP107523">
    <property type="protein sequence ID" value="UYN57549.1"/>
    <property type="molecule type" value="Genomic_DNA"/>
</dbReference>
<dbReference type="RefSeq" id="WP_238150124.1">
    <property type="nucleotide sequence ID" value="NZ_CP074378.1"/>
</dbReference>
<keyword evidence="2" id="KW-1185">Reference proteome</keyword>
<protein>
    <submittedName>
        <fullName evidence="1">Uncharacterized protein</fullName>
    </submittedName>
</protein>
<accession>A0ABY6HAR4</accession>